<sequence>MKKISSYILCLGLLGFSAQSCTNEFEDINTNPNSPVEAPITNVLAYVIQDFAANYFDAWGNMNEPETYSGHLGKIQYVDEARYMYRSGTISDLWKKVYRDLKNAQAVIDQADKTQAINMKAAGMTIQAYIGQIATDRWRDMPYTEAIKGDQGFITPKYDKQEDIYPLLIAQLKTAADLFASGSTDPLGEGDLLYAGKVANWQKFCNSLRLRVAIRISGINPTLSKSIIEEIAANPSKYPVFSSNTDNAFFNWVGTSPYIEPWNNDFRSRDDHGPSAPLINTLTTLNDPRLPVYAKPAPDDNVYRGVEIGPISSPTISRFSRIGARFRENAAGFSPFMRYSEVLFIMSEAALKGWNVGGQTAEKLYESGVTASLQENGITDAAVATKYLNETGVKWDGTTTKLYTQKWLALFKDGHEAWAESRRTDVPLLPAASGSPFPGHTRPPFRYPYPAEETTLNGANSAASVADVKDNLWGKQMWWDTRTGVN</sequence>
<dbReference type="InterPro" id="IPR011990">
    <property type="entry name" value="TPR-like_helical_dom_sf"/>
</dbReference>
<name>A0A1H7AJG1_9BACT</name>
<evidence type="ECO:0000256" key="1">
    <source>
        <dbReference type="SAM" id="SignalP"/>
    </source>
</evidence>
<dbReference type="STRING" id="408657.SAMN04487995_5538"/>
<protein>
    <submittedName>
        <fullName evidence="2">Starch-binding associating with outer membrane</fullName>
    </submittedName>
</protein>
<proteinExistence type="predicted"/>
<reference evidence="2 3" key="1">
    <citation type="submission" date="2016-10" db="EMBL/GenBank/DDBJ databases">
        <authorList>
            <person name="de Groot N.N."/>
        </authorList>
    </citation>
    <scope>NUCLEOTIDE SEQUENCE [LARGE SCALE GENOMIC DNA]</scope>
    <source>
        <strain evidence="2 3">DSM 19938</strain>
    </source>
</reference>
<dbReference type="AlphaFoldDB" id="A0A1H7AJG1"/>
<feature type="chain" id="PRO_5011634036" evidence="1">
    <location>
        <begin position="21"/>
        <end position="486"/>
    </location>
</feature>
<organism evidence="2 3">
    <name type="scientific">Dyadobacter koreensis</name>
    <dbReference type="NCBI Taxonomy" id="408657"/>
    <lineage>
        <taxon>Bacteria</taxon>
        <taxon>Pseudomonadati</taxon>
        <taxon>Bacteroidota</taxon>
        <taxon>Cytophagia</taxon>
        <taxon>Cytophagales</taxon>
        <taxon>Spirosomataceae</taxon>
        <taxon>Dyadobacter</taxon>
    </lineage>
</organism>
<dbReference type="Proteomes" id="UP000199532">
    <property type="component" value="Unassembled WGS sequence"/>
</dbReference>
<dbReference type="EMBL" id="FNXY01000010">
    <property type="protein sequence ID" value="SEJ62222.1"/>
    <property type="molecule type" value="Genomic_DNA"/>
</dbReference>
<dbReference type="SUPFAM" id="SSF48452">
    <property type="entry name" value="TPR-like"/>
    <property type="match status" value="1"/>
</dbReference>
<feature type="signal peptide" evidence="1">
    <location>
        <begin position="1"/>
        <end position="20"/>
    </location>
</feature>
<dbReference type="RefSeq" id="WP_177197144.1">
    <property type="nucleotide sequence ID" value="NZ_FNXY01000010.1"/>
</dbReference>
<keyword evidence="1" id="KW-0732">Signal</keyword>
<dbReference type="InterPro" id="IPR041662">
    <property type="entry name" value="SusD-like_2"/>
</dbReference>
<dbReference type="Pfam" id="PF12771">
    <property type="entry name" value="SusD-like_2"/>
    <property type="match status" value="1"/>
</dbReference>
<keyword evidence="3" id="KW-1185">Reference proteome</keyword>
<gene>
    <name evidence="2" type="ORF">SAMN04487995_5538</name>
</gene>
<dbReference type="PROSITE" id="PS51257">
    <property type="entry name" value="PROKAR_LIPOPROTEIN"/>
    <property type="match status" value="1"/>
</dbReference>
<accession>A0A1H7AJG1</accession>
<evidence type="ECO:0000313" key="2">
    <source>
        <dbReference type="EMBL" id="SEJ62222.1"/>
    </source>
</evidence>
<dbReference type="Gene3D" id="1.25.40.390">
    <property type="match status" value="1"/>
</dbReference>
<evidence type="ECO:0000313" key="3">
    <source>
        <dbReference type="Proteomes" id="UP000199532"/>
    </source>
</evidence>